<dbReference type="PANTHER" id="PTHR30426:SF0">
    <property type="entry name" value="4-HYDROXY-3-METHYLBUT-2-ENYL DIPHOSPHATE REDUCTASE"/>
    <property type="match status" value="1"/>
</dbReference>
<comment type="catalytic activity">
    <reaction evidence="5">
        <text>dimethylallyl diphosphate + 2 oxidized [2Fe-2S]-[ferredoxin] + H2O = (2E)-4-hydroxy-3-methylbut-2-enyl diphosphate + 2 reduced [2Fe-2S]-[ferredoxin] + 2 H(+)</text>
        <dbReference type="Rhea" id="RHEA:24825"/>
        <dbReference type="Rhea" id="RHEA-COMP:10000"/>
        <dbReference type="Rhea" id="RHEA-COMP:10001"/>
        <dbReference type="ChEBI" id="CHEBI:15377"/>
        <dbReference type="ChEBI" id="CHEBI:15378"/>
        <dbReference type="ChEBI" id="CHEBI:33737"/>
        <dbReference type="ChEBI" id="CHEBI:33738"/>
        <dbReference type="ChEBI" id="CHEBI:57623"/>
        <dbReference type="ChEBI" id="CHEBI:128753"/>
        <dbReference type="EC" id="1.17.7.4"/>
    </reaction>
</comment>
<keyword evidence="5" id="KW-0560">Oxidoreductase</keyword>
<feature type="binding site" evidence="5">
    <location>
        <position position="83"/>
    </location>
    <ligand>
        <name>(2E)-4-hydroxy-3-methylbut-2-enyl diphosphate</name>
        <dbReference type="ChEBI" id="CHEBI:128753"/>
    </ligand>
</feature>
<gene>
    <name evidence="5" type="primary">ispH</name>
    <name evidence="6" type="ORF">HMPREF9624_00174</name>
</gene>
<keyword evidence="2 5" id="KW-0479">Metal-binding</keyword>
<dbReference type="Gene3D" id="3.40.50.11270">
    <property type="match status" value="1"/>
</dbReference>
<feature type="binding site" evidence="5">
    <location>
        <position position="230"/>
    </location>
    <ligand>
        <name>isopentenyl diphosphate</name>
        <dbReference type="ChEBI" id="CHEBI:128769"/>
    </ligand>
</feature>
<keyword evidence="5" id="KW-0414">Isoprene biosynthesis</keyword>
<evidence type="ECO:0000256" key="5">
    <source>
        <dbReference type="HAMAP-Rule" id="MF_00191"/>
    </source>
</evidence>
<feature type="binding site" evidence="5">
    <location>
        <position position="273"/>
    </location>
    <ligand>
        <name>(2E)-4-hydroxy-3-methylbut-2-enyl diphosphate</name>
        <dbReference type="ChEBI" id="CHEBI:128753"/>
    </ligand>
</feature>
<dbReference type="HOGENOM" id="CLU_027486_0_1_9"/>
<feature type="binding site" evidence="5">
    <location>
        <position position="12"/>
    </location>
    <ligand>
        <name>[4Fe-4S] cluster</name>
        <dbReference type="ChEBI" id="CHEBI:49883"/>
    </ligand>
</feature>
<evidence type="ECO:0000256" key="3">
    <source>
        <dbReference type="ARBA" id="ARBA00023004"/>
    </source>
</evidence>
<feature type="binding site" evidence="5">
    <location>
        <position position="201"/>
    </location>
    <ligand>
        <name>[4Fe-4S] cluster</name>
        <dbReference type="ChEBI" id="CHEBI:49883"/>
    </ligand>
</feature>
<feature type="binding site" evidence="5">
    <location>
        <position position="133"/>
    </location>
    <ligand>
        <name>dimethylallyl diphosphate</name>
        <dbReference type="ChEBI" id="CHEBI:57623"/>
    </ligand>
</feature>
<feature type="binding site" evidence="5">
    <location>
        <position position="231"/>
    </location>
    <ligand>
        <name>isopentenyl diphosphate</name>
        <dbReference type="ChEBI" id="CHEBI:128769"/>
    </ligand>
</feature>
<sequence length="290" mass="31962">MAVVLAKSAGFCFGVERAVDAVYRVLEEEEKKNPKDRLPIYTYGAIVHNEKIVENLESRGVHVLKSKEELKALEQGIVVIRAHGVGKDIYELLEKRGLKIVDSSCPFVRKIQKLVAEHSKAGESVIVMGDPEHPEIQGILGWGDGDVTALKGIEEVLCLPDGNGKKIFVVAQTTFHIDKFKTVLETFKKKGYHTSVINTICNATFERQSEAKELAGKSDAMVVIGGSSSSNTKKLYEICKAICPNTQLIQTVKDLKFNSDEAIRNVGITAGASTPKEIIEEVLTYVRNEF</sequence>
<feature type="binding site" evidence="5">
    <location>
        <position position="230"/>
    </location>
    <ligand>
        <name>dimethylallyl diphosphate</name>
        <dbReference type="ChEBI" id="CHEBI:57623"/>
    </ligand>
</feature>
<comment type="cofactor">
    <cofactor evidence="5">
        <name>[4Fe-4S] cluster</name>
        <dbReference type="ChEBI" id="CHEBI:49883"/>
    </cofactor>
    <text evidence="5">Binds 1 [4Fe-4S] cluster per subunit.</text>
</comment>
<feature type="binding site" evidence="5">
    <location>
        <position position="273"/>
    </location>
    <ligand>
        <name>isopentenyl diphosphate</name>
        <dbReference type="ChEBI" id="CHEBI:128769"/>
    </ligand>
</feature>
<dbReference type="GO" id="GO:0046872">
    <property type="term" value="F:metal ion binding"/>
    <property type="evidence" value="ECO:0007669"/>
    <property type="project" value="UniProtKB-KW"/>
</dbReference>
<feature type="binding site" evidence="5">
    <location>
        <position position="83"/>
    </location>
    <ligand>
        <name>dimethylallyl diphosphate</name>
        <dbReference type="ChEBI" id="CHEBI:57623"/>
    </ligand>
</feature>
<dbReference type="EMBL" id="AFZD01000012">
    <property type="protein sequence ID" value="EHL12972.1"/>
    <property type="molecule type" value="Genomic_DNA"/>
</dbReference>
<feature type="binding site" evidence="5">
    <location>
        <position position="229"/>
    </location>
    <ligand>
        <name>dimethylallyl diphosphate</name>
        <dbReference type="ChEBI" id="CHEBI:57623"/>
    </ligand>
</feature>
<dbReference type="GO" id="GO:0016114">
    <property type="term" value="P:terpenoid biosynthetic process"/>
    <property type="evidence" value="ECO:0007669"/>
    <property type="project" value="UniProtKB-UniRule"/>
</dbReference>
<keyword evidence="4 5" id="KW-0411">Iron-sulfur</keyword>
<comment type="pathway">
    <text evidence="5">Isoprenoid biosynthesis; isopentenyl diphosphate biosynthesis via DXP pathway; isopentenyl diphosphate from 1-deoxy-D-xylulose 5-phosphate: step 6/6.</text>
</comment>
<protein>
    <recommendedName>
        <fullName evidence="5">4-hydroxy-3-methylbut-2-enyl diphosphate reductase</fullName>
        <shortName evidence="5">HMBPP reductase</shortName>
        <ecNumber evidence="5">1.17.7.4</ecNumber>
    </recommendedName>
</protein>
<dbReference type="AlphaFoldDB" id="G9WTE0"/>
<feature type="binding site" evidence="5">
    <location>
        <position position="133"/>
    </location>
    <ligand>
        <name>(2E)-4-hydroxy-3-methylbut-2-enyl diphosphate</name>
        <dbReference type="ChEBI" id="CHEBI:128753"/>
    </ligand>
</feature>
<dbReference type="GO" id="GO:0051539">
    <property type="term" value="F:4 iron, 4 sulfur cluster binding"/>
    <property type="evidence" value="ECO:0007669"/>
    <property type="project" value="UniProtKB-UniRule"/>
</dbReference>
<feature type="binding site" evidence="5">
    <location>
        <position position="230"/>
    </location>
    <ligand>
        <name>(2E)-4-hydroxy-3-methylbut-2-enyl diphosphate</name>
        <dbReference type="ChEBI" id="CHEBI:128753"/>
    </ligand>
</feature>
<feature type="binding site" evidence="5">
    <location>
        <position position="133"/>
    </location>
    <ligand>
        <name>isopentenyl diphosphate</name>
        <dbReference type="ChEBI" id="CHEBI:128769"/>
    </ligand>
</feature>
<reference evidence="6 7" key="1">
    <citation type="submission" date="2011-08" db="EMBL/GenBank/DDBJ databases">
        <title>The Genome Sequence of Oribacterium sp. ACB7.</title>
        <authorList>
            <consortium name="The Broad Institute Genome Sequencing Platform"/>
            <person name="Earl A."/>
            <person name="Ward D."/>
            <person name="Feldgarden M."/>
            <person name="Gevers D."/>
            <person name="Sizova M."/>
            <person name="Hazen A."/>
            <person name="Epstein S."/>
            <person name="Young S.K."/>
            <person name="Zeng Q."/>
            <person name="Gargeya S."/>
            <person name="Fitzgerald M."/>
            <person name="Haas B."/>
            <person name="Abouelleil A."/>
            <person name="Alvarado L."/>
            <person name="Arachchi H.M."/>
            <person name="Berlin A."/>
            <person name="Brown A."/>
            <person name="Chapman S.B."/>
            <person name="Chen Z."/>
            <person name="Dunbar C."/>
            <person name="Freedman E."/>
            <person name="Gearin G."/>
            <person name="Gellesch M."/>
            <person name="Goldberg J."/>
            <person name="Griggs A."/>
            <person name="Gujja S."/>
            <person name="Heiman D."/>
            <person name="Howarth C."/>
            <person name="Larson L."/>
            <person name="Lui A."/>
            <person name="MacDonald P.J.P."/>
            <person name="Montmayeur A."/>
            <person name="Murphy C."/>
            <person name="Neiman D."/>
            <person name="Pearson M."/>
            <person name="Priest M."/>
            <person name="Roberts A."/>
            <person name="Saif S."/>
            <person name="Shea T."/>
            <person name="Shenoy N."/>
            <person name="Sisk P."/>
            <person name="Stolte C."/>
            <person name="Sykes S."/>
            <person name="Wortman J."/>
            <person name="Nusbaum C."/>
            <person name="Birren B."/>
        </authorList>
    </citation>
    <scope>NUCLEOTIDE SEQUENCE [LARGE SCALE GENOMIC DNA]</scope>
    <source>
        <strain evidence="6 7">ACB7</strain>
    </source>
</reference>
<dbReference type="GO" id="GO:0019288">
    <property type="term" value="P:isopentenyl diphosphate biosynthetic process, methylerythritol 4-phosphate pathway"/>
    <property type="evidence" value="ECO:0007669"/>
    <property type="project" value="UniProtKB-UniRule"/>
</dbReference>
<dbReference type="GO" id="GO:0051745">
    <property type="term" value="F:4-hydroxy-3-methylbut-2-enyl diphosphate reductase activity"/>
    <property type="evidence" value="ECO:0007669"/>
    <property type="project" value="UniProtKB-UniRule"/>
</dbReference>
<evidence type="ECO:0000313" key="7">
    <source>
        <dbReference type="Proteomes" id="UP000003527"/>
    </source>
</evidence>
<comment type="catalytic activity">
    <reaction evidence="5">
        <text>isopentenyl diphosphate + 2 oxidized [2Fe-2S]-[ferredoxin] + H2O = (2E)-4-hydroxy-3-methylbut-2-enyl diphosphate + 2 reduced [2Fe-2S]-[ferredoxin] + 2 H(+)</text>
        <dbReference type="Rhea" id="RHEA:24488"/>
        <dbReference type="Rhea" id="RHEA-COMP:10000"/>
        <dbReference type="Rhea" id="RHEA-COMP:10001"/>
        <dbReference type="ChEBI" id="CHEBI:15377"/>
        <dbReference type="ChEBI" id="CHEBI:15378"/>
        <dbReference type="ChEBI" id="CHEBI:33737"/>
        <dbReference type="ChEBI" id="CHEBI:33738"/>
        <dbReference type="ChEBI" id="CHEBI:128753"/>
        <dbReference type="ChEBI" id="CHEBI:128769"/>
        <dbReference type="EC" id="1.17.7.4"/>
    </reaction>
</comment>
<evidence type="ECO:0000313" key="6">
    <source>
        <dbReference type="EMBL" id="EHL12972.1"/>
    </source>
</evidence>
<dbReference type="CDD" id="cd13944">
    <property type="entry name" value="lytB_ispH"/>
    <property type="match status" value="1"/>
</dbReference>
<dbReference type="HAMAP" id="MF_00191">
    <property type="entry name" value="IspH"/>
    <property type="match status" value="1"/>
</dbReference>
<dbReference type="EC" id="1.17.7.4" evidence="5"/>
<feature type="binding site" evidence="5">
    <location>
        <position position="231"/>
    </location>
    <ligand>
        <name>dimethylallyl diphosphate</name>
        <dbReference type="ChEBI" id="CHEBI:57623"/>
    </ligand>
</feature>
<comment type="similarity">
    <text evidence="5">Belongs to the IspH family.</text>
</comment>
<keyword evidence="7" id="KW-1185">Reference proteome</keyword>
<name>G9WTE0_9FIRM</name>
<dbReference type="UniPathway" id="UPA00059">
    <property type="reaction ID" value="UER00105"/>
</dbReference>
<feature type="binding site" evidence="5">
    <location>
        <position position="48"/>
    </location>
    <ligand>
        <name>dimethylallyl diphosphate</name>
        <dbReference type="ChEBI" id="CHEBI:57623"/>
    </ligand>
</feature>
<comment type="function">
    <text evidence="5">Catalyzes the conversion of 1-hydroxy-2-methyl-2-(E)-butenyl 4-diphosphate (HMBPP) into a mixture of isopentenyl diphosphate (IPP) and dimethylallyl diphosphate (DMAPP). Acts in the terminal step of the DOXP/MEP pathway for isoprenoid precursor biosynthesis.</text>
</comment>
<feature type="binding site" evidence="5">
    <location>
        <position position="48"/>
    </location>
    <ligand>
        <name>isopentenyl diphosphate</name>
        <dbReference type="ChEBI" id="CHEBI:128769"/>
    </ligand>
</feature>
<comment type="caution">
    <text evidence="6">The sequence shown here is derived from an EMBL/GenBank/DDBJ whole genome shotgun (WGS) entry which is preliminary data.</text>
</comment>
<evidence type="ECO:0000256" key="1">
    <source>
        <dbReference type="ARBA" id="ARBA00022485"/>
    </source>
</evidence>
<feature type="binding site" evidence="5">
    <location>
        <position position="231"/>
    </location>
    <ligand>
        <name>(2E)-4-hydroxy-3-methylbut-2-enyl diphosphate</name>
        <dbReference type="ChEBI" id="CHEBI:128753"/>
    </ligand>
</feature>
<dbReference type="Proteomes" id="UP000003527">
    <property type="component" value="Unassembled WGS sequence"/>
</dbReference>
<feature type="binding site" evidence="5">
    <location>
        <position position="48"/>
    </location>
    <ligand>
        <name>(2E)-4-hydroxy-3-methylbut-2-enyl diphosphate</name>
        <dbReference type="ChEBI" id="CHEBI:128753"/>
    </ligand>
</feature>
<accession>G9WTE0</accession>
<feature type="binding site" evidence="5">
    <location>
        <position position="83"/>
    </location>
    <ligand>
        <name>isopentenyl diphosphate</name>
        <dbReference type="ChEBI" id="CHEBI:128769"/>
    </ligand>
</feature>
<feature type="binding site" evidence="5">
    <location>
        <position position="229"/>
    </location>
    <ligand>
        <name>(2E)-4-hydroxy-3-methylbut-2-enyl diphosphate</name>
        <dbReference type="ChEBI" id="CHEBI:128753"/>
    </ligand>
</feature>
<evidence type="ECO:0000256" key="2">
    <source>
        <dbReference type="ARBA" id="ARBA00022723"/>
    </source>
</evidence>
<evidence type="ECO:0000256" key="4">
    <source>
        <dbReference type="ARBA" id="ARBA00023014"/>
    </source>
</evidence>
<dbReference type="RefSeq" id="WP_009536114.1">
    <property type="nucleotide sequence ID" value="NZ_JH414504.1"/>
</dbReference>
<dbReference type="UniPathway" id="UPA00056">
    <property type="reaction ID" value="UER00097"/>
</dbReference>
<feature type="binding site" evidence="5">
    <location>
        <position position="229"/>
    </location>
    <ligand>
        <name>isopentenyl diphosphate</name>
        <dbReference type="ChEBI" id="CHEBI:128769"/>
    </ligand>
</feature>
<dbReference type="PATRIC" id="fig|796944.3.peg.884"/>
<comment type="pathway">
    <text evidence="5">Isoprenoid biosynthesis; dimethylallyl diphosphate biosynthesis; dimethylallyl diphosphate from (2E)-4-hydroxy-3-methylbutenyl diphosphate: step 1/1.</text>
</comment>
<dbReference type="Pfam" id="PF02401">
    <property type="entry name" value="LYTB"/>
    <property type="match status" value="1"/>
</dbReference>
<feature type="binding site" evidence="5">
    <location>
        <position position="105"/>
    </location>
    <ligand>
        <name>[4Fe-4S] cluster</name>
        <dbReference type="ChEBI" id="CHEBI:49883"/>
    </ligand>
</feature>
<keyword evidence="3 5" id="KW-0408">Iron</keyword>
<dbReference type="InterPro" id="IPR003451">
    <property type="entry name" value="LytB/IspH"/>
</dbReference>
<dbReference type="PANTHER" id="PTHR30426">
    <property type="entry name" value="4-HYDROXY-3-METHYLBUT-2-ENYL DIPHOSPHATE REDUCTASE"/>
    <property type="match status" value="1"/>
</dbReference>
<proteinExistence type="inferred from homology"/>
<keyword evidence="1 5" id="KW-0004">4Fe-4S</keyword>
<feature type="binding site" evidence="5">
    <location>
        <position position="173"/>
    </location>
    <ligand>
        <name>(2E)-4-hydroxy-3-methylbut-2-enyl diphosphate</name>
        <dbReference type="ChEBI" id="CHEBI:128753"/>
    </ligand>
</feature>
<dbReference type="NCBIfam" id="TIGR00216">
    <property type="entry name" value="ispH_lytB"/>
    <property type="match status" value="1"/>
</dbReference>
<feature type="binding site" evidence="5">
    <location>
        <position position="273"/>
    </location>
    <ligand>
        <name>dimethylallyl diphosphate</name>
        <dbReference type="ChEBI" id="CHEBI:57623"/>
    </ligand>
</feature>
<dbReference type="GO" id="GO:0050992">
    <property type="term" value="P:dimethylallyl diphosphate biosynthetic process"/>
    <property type="evidence" value="ECO:0007669"/>
    <property type="project" value="UniProtKB-UniRule"/>
</dbReference>
<feature type="active site" description="Proton donor" evidence="5">
    <location>
        <position position="135"/>
    </location>
</feature>
<dbReference type="Gene3D" id="3.40.1010.20">
    <property type="entry name" value="4-hydroxy-3-methylbut-2-enyl diphosphate reductase, catalytic domain"/>
    <property type="match status" value="2"/>
</dbReference>
<organism evidence="6 7">
    <name type="scientific">Oribacterium asaccharolyticum ACB7</name>
    <dbReference type="NCBI Taxonomy" id="796944"/>
    <lineage>
        <taxon>Bacteria</taxon>
        <taxon>Bacillati</taxon>
        <taxon>Bacillota</taxon>
        <taxon>Clostridia</taxon>
        <taxon>Lachnospirales</taxon>
        <taxon>Lachnospiraceae</taxon>
        <taxon>Oribacterium</taxon>
    </lineage>
</organism>